<dbReference type="SMART" id="SM00780">
    <property type="entry name" value="PIG-X"/>
    <property type="match status" value="1"/>
</dbReference>
<keyword evidence="9 11" id="KW-0472">Membrane</keyword>
<reference evidence="12 13" key="1">
    <citation type="submission" date="2024-02" db="EMBL/GenBank/DDBJ databases">
        <title>De novo assembly and annotation of 12 fungi associated with fruit tree decline syndrome in Ontario, Canada.</title>
        <authorList>
            <person name="Sulman M."/>
            <person name="Ellouze W."/>
            <person name="Ilyukhin E."/>
        </authorList>
    </citation>
    <scope>NUCLEOTIDE SEQUENCE [LARGE SCALE GENOMIC DNA]</scope>
    <source>
        <strain evidence="12 13">M11/M66-122</strain>
    </source>
</reference>
<keyword evidence="12" id="KW-0645">Protease</keyword>
<organism evidence="12 13">
    <name type="scientific">Diatrype stigma</name>
    <dbReference type="NCBI Taxonomy" id="117547"/>
    <lineage>
        <taxon>Eukaryota</taxon>
        <taxon>Fungi</taxon>
        <taxon>Dikarya</taxon>
        <taxon>Ascomycota</taxon>
        <taxon>Pezizomycotina</taxon>
        <taxon>Sordariomycetes</taxon>
        <taxon>Xylariomycetidae</taxon>
        <taxon>Xylariales</taxon>
        <taxon>Diatrypaceae</taxon>
        <taxon>Diatrype</taxon>
    </lineage>
</organism>
<evidence type="ECO:0000313" key="12">
    <source>
        <dbReference type="EMBL" id="KAK7751506.1"/>
    </source>
</evidence>
<dbReference type="AlphaFoldDB" id="A0AAN9YP03"/>
<evidence type="ECO:0000256" key="4">
    <source>
        <dbReference type="ARBA" id="ARBA00020410"/>
    </source>
</evidence>
<keyword evidence="8 11" id="KW-1133">Transmembrane helix</keyword>
<evidence type="ECO:0000256" key="3">
    <source>
        <dbReference type="ARBA" id="ARBA00010345"/>
    </source>
</evidence>
<evidence type="ECO:0000256" key="6">
    <source>
        <dbReference type="ARBA" id="ARBA00022692"/>
    </source>
</evidence>
<comment type="caution">
    <text evidence="12">The sequence shown here is derived from an EMBL/GenBank/DDBJ whole genome shotgun (WGS) entry which is preliminary data.</text>
</comment>
<evidence type="ECO:0000256" key="1">
    <source>
        <dbReference type="ARBA" id="ARBA00004643"/>
    </source>
</evidence>
<feature type="transmembrane region" description="Helical" evidence="11">
    <location>
        <begin position="494"/>
        <end position="513"/>
    </location>
</feature>
<name>A0AAN9YP03_9PEZI</name>
<evidence type="ECO:0000256" key="5">
    <source>
        <dbReference type="ARBA" id="ARBA00022502"/>
    </source>
</evidence>
<keyword evidence="13" id="KW-1185">Reference proteome</keyword>
<sequence>MRQRTTFFHKNEDGIEPTDLKVAGRTISGPDLLAVREDRITLGLEELPTELRELLKETHELHIRWVSPNPHESIGPWNSRLPPGLHVFYTPGQGGEKTGSSPELLCPLIRNTFGVSDCSTLLDSFTRLPNDRFSHSTAYQYYQPLESLAHFVLYANRYACTSSSSSGSDCTRQVERLASATSLDFSYDAISHTAKLTALWPHEHQPFSLSSSGLPDHHRVEVGLLTPDESPHIEQHELGVTGLLTVLDGDDDAKPSPVLFSFPSRHMRAGRPSAFSAEFLAPTGLHPTLRLRFDGPARAPVVEEGVDGEEDEPACSLHAYLTLPRAVFADRYQLADDNALFLASKNLTALRWASQPVDLEAPDYVMKLWGSSVLLELRPPTAAPEEKGQKGQEWTAEIPLHLRYLAPAPGGYRTVQVPYPAVFWACPADEGTKFPNSPFDRVDLGYDGLFGPRTQFWHVSPEPSRNPASGPLMNSVRVPVLDLDRSAWVRSGTAAVVLLGFAWVVWKLVGVYARAGSGGKRNRAEGEKKVQ</sequence>
<comment type="subcellular location">
    <subcellularLocation>
        <location evidence="11">Endoplasmic reticulum membrane</location>
        <topology evidence="11">Single-pass membrane protein</topology>
    </subcellularLocation>
    <subcellularLocation>
        <location evidence="1">Endoplasmic reticulum membrane</location>
        <topology evidence="1">Single-pass type III membrane protein</topology>
    </subcellularLocation>
</comment>
<dbReference type="GO" id="GO:0005789">
    <property type="term" value="C:endoplasmic reticulum membrane"/>
    <property type="evidence" value="ECO:0007669"/>
    <property type="project" value="UniProtKB-SubCell"/>
</dbReference>
<dbReference type="PANTHER" id="PTHR28533">
    <property type="entry name" value="PROTEIN PBN1"/>
    <property type="match status" value="1"/>
</dbReference>
<evidence type="ECO:0000256" key="2">
    <source>
        <dbReference type="ARBA" id="ARBA00004687"/>
    </source>
</evidence>
<keyword evidence="7 11" id="KW-0256">Endoplasmic reticulum</keyword>
<keyword evidence="12" id="KW-0378">Hydrolase</keyword>
<comment type="function">
    <text evidence="11">Required for proper folding and/or the stability of a subset of proteins in the endoplasmic reticulum. Component of glycosylphosphatidylinositol-mannosyltransferase 1 which transfers the first of the 4 mannoses in the GPI-anchor precursors during GPI-anchor biosynthesis. Probably acts by stabilizing the mannosyltransferase GPI14.</text>
</comment>
<comment type="pathway">
    <text evidence="2 11">Glycolipid biosynthesis; glycosylphosphatidylinositol-anchor biosynthesis.</text>
</comment>
<keyword evidence="10" id="KW-0325">Glycoprotein</keyword>
<proteinExistence type="inferred from homology"/>
<dbReference type="GO" id="GO:0000030">
    <property type="term" value="F:mannosyltransferase activity"/>
    <property type="evidence" value="ECO:0007669"/>
    <property type="project" value="TreeGrafter"/>
</dbReference>
<protein>
    <recommendedName>
        <fullName evidence="4 11">Protein PBN1</fullName>
    </recommendedName>
</protein>
<accession>A0AAN9YP03</accession>
<dbReference type="EMBL" id="JAKJXP020000049">
    <property type="protein sequence ID" value="KAK7751506.1"/>
    <property type="molecule type" value="Genomic_DNA"/>
</dbReference>
<dbReference type="GO" id="GO:0008233">
    <property type="term" value="F:peptidase activity"/>
    <property type="evidence" value="ECO:0007669"/>
    <property type="project" value="UniProtKB-KW"/>
</dbReference>
<gene>
    <name evidence="12" type="primary">PBN1</name>
    <name evidence="12" type="ORF">SLS62_006593</name>
</gene>
<evidence type="ECO:0000256" key="10">
    <source>
        <dbReference type="ARBA" id="ARBA00023180"/>
    </source>
</evidence>
<keyword evidence="6 11" id="KW-0812">Transmembrane</keyword>
<dbReference type="GO" id="GO:1990529">
    <property type="term" value="C:glycosylphosphatidylinositol-mannosyltransferase I complex"/>
    <property type="evidence" value="ECO:0007669"/>
    <property type="project" value="TreeGrafter"/>
</dbReference>
<dbReference type="PANTHER" id="PTHR28533:SF1">
    <property type="entry name" value="PROTEIN PBN1"/>
    <property type="match status" value="1"/>
</dbReference>
<evidence type="ECO:0000256" key="11">
    <source>
        <dbReference type="RuleBase" id="RU366056"/>
    </source>
</evidence>
<keyword evidence="5 11" id="KW-0337">GPI-anchor biosynthesis</keyword>
<dbReference type="InterPro" id="IPR013233">
    <property type="entry name" value="PIG-X/PBN1"/>
</dbReference>
<evidence type="ECO:0000313" key="13">
    <source>
        <dbReference type="Proteomes" id="UP001320420"/>
    </source>
</evidence>
<evidence type="ECO:0000256" key="7">
    <source>
        <dbReference type="ARBA" id="ARBA00022824"/>
    </source>
</evidence>
<evidence type="ECO:0000256" key="9">
    <source>
        <dbReference type="ARBA" id="ARBA00023136"/>
    </source>
</evidence>
<comment type="similarity">
    <text evidence="3 11">Belongs to the PIGX family.</text>
</comment>
<dbReference type="Pfam" id="PF08320">
    <property type="entry name" value="PIG-X"/>
    <property type="match status" value="1"/>
</dbReference>
<dbReference type="GO" id="GO:0006508">
    <property type="term" value="P:proteolysis"/>
    <property type="evidence" value="ECO:0007669"/>
    <property type="project" value="UniProtKB-KW"/>
</dbReference>
<dbReference type="Proteomes" id="UP001320420">
    <property type="component" value="Unassembled WGS sequence"/>
</dbReference>
<dbReference type="GO" id="GO:0006506">
    <property type="term" value="P:GPI anchor biosynthetic process"/>
    <property type="evidence" value="ECO:0007669"/>
    <property type="project" value="UniProtKB-KW"/>
</dbReference>
<dbReference type="InterPro" id="IPR042322">
    <property type="entry name" value="Pbn1"/>
</dbReference>
<evidence type="ECO:0000256" key="8">
    <source>
        <dbReference type="ARBA" id="ARBA00022989"/>
    </source>
</evidence>